<evidence type="ECO:0000313" key="1">
    <source>
        <dbReference type="EMBL" id="KAJ7557968.1"/>
    </source>
</evidence>
<gene>
    <name evidence="1" type="ORF">O6H91_04G018900</name>
</gene>
<dbReference type="Proteomes" id="UP001162992">
    <property type="component" value="Chromosome 4"/>
</dbReference>
<dbReference type="EMBL" id="CM055095">
    <property type="protein sequence ID" value="KAJ7557968.1"/>
    <property type="molecule type" value="Genomic_DNA"/>
</dbReference>
<keyword evidence="2" id="KW-1185">Reference proteome</keyword>
<accession>A0ACC2DUJ5</accession>
<proteinExistence type="predicted"/>
<sequence>MKDITIECTNLERQSSNSILKMESKTQSSIESLSHLSQCSFSPRMGAAMSEDQFSLRSEDSKVKFMCSYGGRIMPRPHDCQLRYVGGETRILVVNRNISLADLMAKLTRLCGKSVLLKYQLPDEDMDSLVSVLCEEDLENMMEEYDRLESRDASAKLRLFLFPSKTHSAAVEFHEYDSRNAEQRFVDAVNGFARRQQSLSVSQGLPDYLFGLDHVLGKHDRVHCALPKANSQPLPGARCIAEDLLEKDHQPSYLNSPPILKPPVTSQQEAPPQNQQSITLDSLIPLSNKGTISVADNPLQGLEAIEQLSSVIPAAAAADVQAAEKQASFVTALSCSNAETTWPRKPELESAQDLNLDLLSPSDAPHKLAKGSLSLHIEEKQLKNSSPTHVTANLYKSVEFAVEDDFVDGSHSKALKQLLPPILDAMSLQSDEHYHFPTDLYSSVQENNKSVSGEVNRDASNLPGQKQDPSMEFARKQHQSSNKQVENSDQTNQKKGGKLSEDRTESPCFLEKAKQGPYLKAEGQQEIIDQYLQEGYKFEDNDIPVKPTVAYSKLQQNLQSHDVPTCNTHSMQWAQGEDQIRQHIDRGAVELPRTSAFLLQQTVPSQTTAPSPRVATAPISLKAYDLPRSAPRQCIVAPQPANLHRQLPAVMPYSELQQQPLPLPRIIAGQSTAREQIAPRAPRVQSPSRFRDSSPSKPFQGCWNNTDERLLRPAQQYSSRGIMLQPIQHDHYVDPSGHMLYEPSISHLHYADHMINSSELTQFSPFQDGVGHSTDQPQDSHSYQSASLHHAKDQPQAGSAEAHRHAIHQVMRT</sequence>
<reference evidence="2" key="1">
    <citation type="journal article" date="2024" name="Proc. Natl. Acad. Sci. U.S.A.">
        <title>Extraordinary preservation of gene collinearity over three hundred million years revealed in homosporous lycophytes.</title>
        <authorList>
            <person name="Li C."/>
            <person name="Wickell D."/>
            <person name="Kuo L.Y."/>
            <person name="Chen X."/>
            <person name="Nie B."/>
            <person name="Liao X."/>
            <person name="Peng D."/>
            <person name="Ji J."/>
            <person name="Jenkins J."/>
            <person name="Williams M."/>
            <person name="Shu S."/>
            <person name="Plott C."/>
            <person name="Barry K."/>
            <person name="Rajasekar S."/>
            <person name="Grimwood J."/>
            <person name="Han X."/>
            <person name="Sun S."/>
            <person name="Hou Z."/>
            <person name="He W."/>
            <person name="Dai G."/>
            <person name="Sun C."/>
            <person name="Schmutz J."/>
            <person name="Leebens-Mack J.H."/>
            <person name="Li F.W."/>
            <person name="Wang L."/>
        </authorList>
    </citation>
    <scope>NUCLEOTIDE SEQUENCE [LARGE SCALE GENOMIC DNA]</scope>
    <source>
        <strain evidence="2">cv. PW_Plant_1</strain>
    </source>
</reference>
<name>A0ACC2DUJ5_DIPCM</name>
<evidence type="ECO:0000313" key="2">
    <source>
        <dbReference type="Proteomes" id="UP001162992"/>
    </source>
</evidence>
<comment type="caution">
    <text evidence="1">The sequence shown here is derived from an EMBL/GenBank/DDBJ whole genome shotgun (WGS) entry which is preliminary data.</text>
</comment>
<protein>
    <submittedName>
        <fullName evidence="1">Uncharacterized protein</fullName>
    </submittedName>
</protein>
<organism evidence="1 2">
    <name type="scientific">Diphasiastrum complanatum</name>
    <name type="common">Issler's clubmoss</name>
    <name type="synonym">Lycopodium complanatum</name>
    <dbReference type="NCBI Taxonomy" id="34168"/>
    <lineage>
        <taxon>Eukaryota</taxon>
        <taxon>Viridiplantae</taxon>
        <taxon>Streptophyta</taxon>
        <taxon>Embryophyta</taxon>
        <taxon>Tracheophyta</taxon>
        <taxon>Lycopodiopsida</taxon>
        <taxon>Lycopodiales</taxon>
        <taxon>Lycopodiaceae</taxon>
        <taxon>Lycopodioideae</taxon>
        <taxon>Diphasiastrum</taxon>
    </lineage>
</organism>